<organism evidence="2 3">
    <name type="scientific">Chaetoceros tenuissimus</name>
    <dbReference type="NCBI Taxonomy" id="426638"/>
    <lineage>
        <taxon>Eukaryota</taxon>
        <taxon>Sar</taxon>
        <taxon>Stramenopiles</taxon>
        <taxon>Ochrophyta</taxon>
        <taxon>Bacillariophyta</taxon>
        <taxon>Coscinodiscophyceae</taxon>
        <taxon>Chaetocerotophycidae</taxon>
        <taxon>Chaetocerotales</taxon>
        <taxon>Chaetocerotaceae</taxon>
        <taxon>Chaetoceros</taxon>
    </lineage>
</organism>
<reference evidence="2 3" key="1">
    <citation type="journal article" date="2021" name="Sci. Rep.">
        <title>The genome of the diatom Chaetoceros tenuissimus carries an ancient integrated fragment of an extant virus.</title>
        <authorList>
            <person name="Hongo Y."/>
            <person name="Kimura K."/>
            <person name="Takaki Y."/>
            <person name="Yoshida Y."/>
            <person name="Baba S."/>
            <person name="Kobayashi G."/>
            <person name="Nagasaki K."/>
            <person name="Hano T."/>
            <person name="Tomaru Y."/>
        </authorList>
    </citation>
    <scope>NUCLEOTIDE SEQUENCE [LARGE SCALE GENOMIC DNA]</scope>
    <source>
        <strain evidence="2 3">NIES-3715</strain>
    </source>
</reference>
<dbReference type="InterPro" id="IPR045063">
    <property type="entry name" value="Dynamin_N"/>
</dbReference>
<sequence>MNKFNTQSLNINYCSGPVRIAFVGSWSTGKTSIINALLGHTYSTAQISPSPSTDKFVCIALGASYNDPIRSDDYDLRKNCDLISHINEITYDVCGNTQPNTVDIADMNSEFEDFVFFDTPGFQQEYTNDCSYEVFYKQLIEKMDFVYVVWDVNHGKIDESFSSLFQNKAHGVDYEMIFNRYDDQAGNGISFLNQQYAKMTKGHELLSEGYVLKLHENRTKYQNEFVEDIRSLRTKILSVNQTVHDQRKLTMKENLIRYRSKITGFDSLRKIKMADRMIQKDLNIHMKPVHSHFEKFGFEL</sequence>
<accession>A0AAD3H985</accession>
<dbReference type="Gene3D" id="3.40.50.300">
    <property type="entry name" value="P-loop containing nucleotide triphosphate hydrolases"/>
    <property type="match status" value="1"/>
</dbReference>
<dbReference type="SUPFAM" id="SSF52540">
    <property type="entry name" value="P-loop containing nucleoside triphosphate hydrolases"/>
    <property type="match status" value="1"/>
</dbReference>
<dbReference type="AlphaFoldDB" id="A0AAD3H985"/>
<feature type="domain" description="Dynamin N-terminal" evidence="1">
    <location>
        <begin position="20"/>
        <end position="154"/>
    </location>
</feature>
<dbReference type="Pfam" id="PF00350">
    <property type="entry name" value="Dynamin_N"/>
    <property type="match status" value="1"/>
</dbReference>
<comment type="caution">
    <text evidence="2">The sequence shown here is derived from an EMBL/GenBank/DDBJ whole genome shotgun (WGS) entry which is preliminary data.</text>
</comment>
<name>A0AAD3H985_9STRA</name>
<evidence type="ECO:0000313" key="2">
    <source>
        <dbReference type="EMBL" id="GFH54634.1"/>
    </source>
</evidence>
<gene>
    <name evidence="2" type="ORF">CTEN210_11110</name>
</gene>
<protein>
    <recommendedName>
        <fullName evidence="1">Dynamin N-terminal domain-containing protein</fullName>
    </recommendedName>
</protein>
<keyword evidence="3" id="KW-1185">Reference proteome</keyword>
<dbReference type="EMBL" id="BLLK01000047">
    <property type="protein sequence ID" value="GFH54634.1"/>
    <property type="molecule type" value="Genomic_DNA"/>
</dbReference>
<evidence type="ECO:0000259" key="1">
    <source>
        <dbReference type="Pfam" id="PF00350"/>
    </source>
</evidence>
<dbReference type="Proteomes" id="UP001054902">
    <property type="component" value="Unassembled WGS sequence"/>
</dbReference>
<evidence type="ECO:0000313" key="3">
    <source>
        <dbReference type="Proteomes" id="UP001054902"/>
    </source>
</evidence>
<dbReference type="InterPro" id="IPR027417">
    <property type="entry name" value="P-loop_NTPase"/>
</dbReference>
<proteinExistence type="predicted"/>